<evidence type="ECO:0000313" key="9">
    <source>
        <dbReference type="EMBL" id="TFL06448.1"/>
    </source>
</evidence>
<proteinExistence type="inferred from homology"/>
<evidence type="ECO:0000313" key="10">
    <source>
        <dbReference type="Proteomes" id="UP000305067"/>
    </source>
</evidence>
<evidence type="ECO:0000256" key="1">
    <source>
        <dbReference type="ARBA" id="ARBA00004127"/>
    </source>
</evidence>
<feature type="transmembrane region" description="Helical" evidence="8">
    <location>
        <begin position="109"/>
        <end position="134"/>
    </location>
</feature>
<evidence type="ECO:0000256" key="2">
    <source>
        <dbReference type="ARBA" id="ARBA00008335"/>
    </source>
</evidence>
<feature type="transmembrane region" description="Helical" evidence="8">
    <location>
        <begin position="155"/>
        <end position="179"/>
    </location>
</feature>
<dbReference type="EMBL" id="ML178815">
    <property type="protein sequence ID" value="TFL06448.1"/>
    <property type="molecule type" value="Genomic_DNA"/>
</dbReference>
<dbReference type="InterPro" id="IPR051788">
    <property type="entry name" value="MFS_Transporter"/>
</dbReference>
<evidence type="ECO:0000256" key="7">
    <source>
        <dbReference type="SAM" id="MobiDB-lite"/>
    </source>
</evidence>
<evidence type="ECO:0000256" key="8">
    <source>
        <dbReference type="SAM" id="Phobius"/>
    </source>
</evidence>
<evidence type="ECO:0000256" key="5">
    <source>
        <dbReference type="ARBA" id="ARBA00022989"/>
    </source>
</evidence>
<name>A0A5C3QYN6_9AGAR</name>
<dbReference type="InterPro" id="IPR036259">
    <property type="entry name" value="MFS_trans_sf"/>
</dbReference>
<feature type="transmembrane region" description="Helical" evidence="8">
    <location>
        <begin position="409"/>
        <end position="437"/>
    </location>
</feature>
<reference evidence="9 10" key="1">
    <citation type="journal article" date="2019" name="Nat. Ecol. Evol.">
        <title>Megaphylogeny resolves global patterns of mushroom evolution.</title>
        <authorList>
            <person name="Varga T."/>
            <person name="Krizsan K."/>
            <person name="Foldi C."/>
            <person name="Dima B."/>
            <person name="Sanchez-Garcia M."/>
            <person name="Sanchez-Ramirez S."/>
            <person name="Szollosi G.J."/>
            <person name="Szarkandi J.G."/>
            <person name="Papp V."/>
            <person name="Albert L."/>
            <person name="Andreopoulos W."/>
            <person name="Angelini C."/>
            <person name="Antonin V."/>
            <person name="Barry K.W."/>
            <person name="Bougher N.L."/>
            <person name="Buchanan P."/>
            <person name="Buyck B."/>
            <person name="Bense V."/>
            <person name="Catcheside P."/>
            <person name="Chovatia M."/>
            <person name="Cooper J."/>
            <person name="Damon W."/>
            <person name="Desjardin D."/>
            <person name="Finy P."/>
            <person name="Geml J."/>
            <person name="Haridas S."/>
            <person name="Hughes K."/>
            <person name="Justo A."/>
            <person name="Karasinski D."/>
            <person name="Kautmanova I."/>
            <person name="Kiss B."/>
            <person name="Kocsube S."/>
            <person name="Kotiranta H."/>
            <person name="LaButti K.M."/>
            <person name="Lechner B.E."/>
            <person name="Liimatainen K."/>
            <person name="Lipzen A."/>
            <person name="Lukacs Z."/>
            <person name="Mihaltcheva S."/>
            <person name="Morgado L.N."/>
            <person name="Niskanen T."/>
            <person name="Noordeloos M.E."/>
            <person name="Ohm R.A."/>
            <person name="Ortiz-Santana B."/>
            <person name="Ovrebo C."/>
            <person name="Racz N."/>
            <person name="Riley R."/>
            <person name="Savchenko A."/>
            <person name="Shiryaev A."/>
            <person name="Soop K."/>
            <person name="Spirin V."/>
            <person name="Szebenyi C."/>
            <person name="Tomsovsky M."/>
            <person name="Tulloss R.E."/>
            <person name="Uehling J."/>
            <person name="Grigoriev I.V."/>
            <person name="Vagvolgyi C."/>
            <person name="Papp T."/>
            <person name="Martin F.M."/>
            <person name="Miettinen O."/>
            <person name="Hibbett D.S."/>
            <person name="Nagy L.G."/>
        </authorList>
    </citation>
    <scope>NUCLEOTIDE SEQUENCE [LARGE SCALE GENOMIC DNA]</scope>
    <source>
        <strain evidence="9 10">CBS 309.79</strain>
    </source>
</reference>
<feature type="transmembrane region" description="Helical" evidence="8">
    <location>
        <begin position="185"/>
        <end position="206"/>
    </location>
</feature>
<dbReference type="GO" id="GO:0016020">
    <property type="term" value="C:membrane"/>
    <property type="evidence" value="ECO:0007669"/>
    <property type="project" value="TreeGrafter"/>
</dbReference>
<keyword evidence="10" id="KW-1185">Reference proteome</keyword>
<feature type="transmembrane region" description="Helical" evidence="8">
    <location>
        <begin position="491"/>
        <end position="510"/>
    </location>
</feature>
<feature type="transmembrane region" description="Helical" evidence="8">
    <location>
        <begin position="457"/>
        <end position="479"/>
    </location>
</feature>
<accession>A0A5C3QYN6</accession>
<keyword evidence="3" id="KW-0813">Transport</keyword>
<dbReference type="Proteomes" id="UP000305067">
    <property type="component" value="Unassembled WGS sequence"/>
</dbReference>
<evidence type="ECO:0000256" key="6">
    <source>
        <dbReference type="ARBA" id="ARBA00023136"/>
    </source>
</evidence>
<keyword evidence="6 8" id="KW-0472">Membrane</keyword>
<keyword evidence="5 8" id="KW-1133">Transmembrane helix</keyword>
<dbReference type="PANTHER" id="PTHR23514">
    <property type="entry name" value="BYPASS OF STOP CODON PROTEIN 6"/>
    <property type="match status" value="1"/>
</dbReference>
<evidence type="ECO:0000256" key="4">
    <source>
        <dbReference type="ARBA" id="ARBA00022692"/>
    </source>
</evidence>
<feature type="region of interest" description="Disordered" evidence="7">
    <location>
        <begin position="48"/>
        <end position="70"/>
    </location>
</feature>
<comment type="subcellular location">
    <subcellularLocation>
        <location evidence="1">Endomembrane system</location>
        <topology evidence="1">Multi-pass membrane protein</topology>
    </subcellularLocation>
</comment>
<comment type="similarity">
    <text evidence="2">Belongs to the major facilitator superfamily.</text>
</comment>
<feature type="transmembrane region" description="Helical" evidence="8">
    <location>
        <begin position="76"/>
        <end position="97"/>
    </location>
</feature>
<dbReference type="OrthoDB" id="413079at2759"/>
<dbReference type="SUPFAM" id="SSF103473">
    <property type="entry name" value="MFS general substrate transporter"/>
    <property type="match status" value="1"/>
</dbReference>
<gene>
    <name evidence="9" type="ORF">BDV98DRAFT_588721</name>
</gene>
<organism evidence="9 10">
    <name type="scientific">Pterulicium gracile</name>
    <dbReference type="NCBI Taxonomy" id="1884261"/>
    <lineage>
        <taxon>Eukaryota</taxon>
        <taxon>Fungi</taxon>
        <taxon>Dikarya</taxon>
        <taxon>Basidiomycota</taxon>
        <taxon>Agaricomycotina</taxon>
        <taxon>Agaricomycetes</taxon>
        <taxon>Agaricomycetidae</taxon>
        <taxon>Agaricales</taxon>
        <taxon>Pleurotineae</taxon>
        <taxon>Pterulaceae</taxon>
        <taxon>Pterulicium</taxon>
    </lineage>
</organism>
<evidence type="ECO:0000256" key="3">
    <source>
        <dbReference type="ARBA" id="ARBA00022448"/>
    </source>
</evidence>
<feature type="compositionally biased region" description="Low complexity" evidence="7">
    <location>
        <begin position="59"/>
        <end position="70"/>
    </location>
</feature>
<sequence>MDRPVLQTFDSSETVITVSSVSTLPVDQVTVPGAVFLKGLDSPISKEAEKLSPATTRCPTPSSTHDSSSDQGFPKLFIRLCSSYFILFVSGWGDGVFKAEYQLSDMTASLYFVATTVGFLLGTMSIEHVLSFLGRPGLRTLFRRQKCVSANSASWARLVALTIAATLHGLYFLLMAFRLGFISSLAAYVLSAYARAFLSALIYTYVSTTPSKPMAYALASWSLGAVVAPLISQTVLAKGIPWINFYYGSIVLAGLNTAFIIYAFLPSHAEIQKELSAFSGNALKPGVPGLSTLDKDSHETLVVAPKTALRTAVRTPYQWAFSAMFWLYSGSETSLQGYIATYLLAARNASPSTVGYVASGFWAGQTVSRIIWNHYSMGLAFLYAEEVLRSGIHSGLPLQSVVSSCASPVIAVVAHVIIVFVPSMVAGAVATALAGLAWGPFFPECIKMEMEILDPEIHMISISILNSASTMGSAIFPFITGTLSSQKGPHVIGYFLLAQATCVLFTFAVFPSKKPVKQLCSV</sequence>
<dbReference type="AlphaFoldDB" id="A0A5C3QYN6"/>
<protein>
    <submittedName>
        <fullName evidence="9">Major facilitator superfamily domain-containing protein</fullName>
    </submittedName>
</protein>
<feature type="transmembrane region" description="Helical" evidence="8">
    <location>
        <begin position="244"/>
        <end position="265"/>
    </location>
</feature>
<dbReference type="PANTHER" id="PTHR23514:SF3">
    <property type="entry name" value="BYPASS OF STOP CODON PROTEIN 6"/>
    <property type="match status" value="1"/>
</dbReference>
<feature type="transmembrane region" description="Helical" evidence="8">
    <location>
        <begin position="213"/>
        <end position="232"/>
    </location>
</feature>
<dbReference type="GO" id="GO:0012505">
    <property type="term" value="C:endomembrane system"/>
    <property type="evidence" value="ECO:0007669"/>
    <property type="project" value="UniProtKB-SubCell"/>
</dbReference>
<keyword evidence="4 8" id="KW-0812">Transmembrane</keyword>
<dbReference type="Gene3D" id="1.20.1250.20">
    <property type="entry name" value="MFS general substrate transporter like domains"/>
    <property type="match status" value="1"/>
</dbReference>